<comment type="caution">
    <text evidence="2">The sequence shown here is derived from an EMBL/GenBank/DDBJ whole genome shotgun (WGS) entry which is preliminary data.</text>
</comment>
<reference evidence="2 3" key="1">
    <citation type="journal article" date="2019" name="Sci. Rep.">
        <title>A high-quality genome of Eragrostis curvula grass provides insights into Poaceae evolution and supports new strategies to enhance forage quality.</title>
        <authorList>
            <person name="Carballo J."/>
            <person name="Santos B.A.C.M."/>
            <person name="Zappacosta D."/>
            <person name="Garbus I."/>
            <person name="Selva J.P."/>
            <person name="Gallo C.A."/>
            <person name="Diaz A."/>
            <person name="Albertini E."/>
            <person name="Caccamo M."/>
            <person name="Echenique V."/>
        </authorList>
    </citation>
    <scope>NUCLEOTIDE SEQUENCE [LARGE SCALE GENOMIC DNA]</scope>
    <source>
        <strain evidence="3">cv. Victoria</strain>
        <tissue evidence="2">Leaf</tissue>
    </source>
</reference>
<sequence length="366" mass="41913">MVEKRPPPHRHLPSTPRHASPWLDGGESRPRRGVAHACVVQRRQRCAGHESQRGAGSEPDAGRAARAVRTPRAELVWEDVEQRRGLKQRMETVRCESMALRNRREDLLCFCVRLLETGSFACVMLFLTSRGNSKRPKGKKTPAEKPQNKSRLAESTEEITATMKSLRETLAATAPPQMPQLIDPHATLWQKLETIPMTSDQRVLVGEHLSSKENKGKRSWLCSASAETLHALVFKFLCEKESINMAPSLKSLRLIACQDIMEFEEEIKKFPLLEELEISLFTNIGDRHVFEEVGKACPQLKHFGLNKYRFYNLSNSEDTEDDNEYDDYCDPFRYPNGVYESELNAEDRMLLKGMRMLMKDSDDDDY</sequence>
<evidence type="ECO:0000313" key="3">
    <source>
        <dbReference type="Proteomes" id="UP000324897"/>
    </source>
</evidence>
<evidence type="ECO:0008006" key="4">
    <source>
        <dbReference type="Google" id="ProtNLM"/>
    </source>
</evidence>
<proteinExistence type="predicted"/>
<dbReference type="AlphaFoldDB" id="A0A5J9W5F6"/>
<dbReference type="SUPFAM" id="SSF52047">
    <property type="entry name" value="RNI-like"/>
    <property type="match status" value="1"/>
</dbReference>
<feature type="region of interest" description="Disordered" evidence="1">
    <location>
        <begin position="1"/>
        <end position="69"/>
    </location>
</feature>
<dbReference type="PANTHER" id="PTHR47906:SF5">
    <property type="entry name" value="OS05G0118600 PROTEIN"/>
    <property type="match status" value="1"/>
</dbReference>
<feature type="region of interest" description="Disordered" evidence="1">
    <location>
        <begin position="131"/>
        <end position="155"/>
    </location>
</feature>
<dbReference type="InterPro" id="IPR032675">
    <property type="entry name" value="LRR_dom_sf"/>
</dbReference>
<name>A0A5J9W5F6_9POAL</name>
<gene>
    <name evidence="2" type="ORF">EJB05_09621</name>
</gene>
<feature type="non-terminal residue" evidence="2">
    <location>
        <position position="1"/>
    </location>
</feature>
<dbReference type="Gene3D" id="3.80.10.10">
    <property type="entry name" value="Ribonuclease Inhibitor"/>
    <property type="match status" value="1"/>
</dbReference>
<evidence type="ECO:0000256" key="1">
    <source>
        <dbReference type="SAM" id="MobiDB-lite"/>
    </source>
</evidence>
<keyword evidence="3" id="KW-1185">Reference proteome</keyword>
<feature type="compositionally biased region" description="Basic and acidic residues" evidence="1">
    <location>
        <begin position="141"/>
        <end position="154"/>
    </location>
</feature>
<dbReference type="PANTHER" id="PTHR47906">
    <property type="entry name" value="OSJNBB0050O03.9 PROTEIN-RELATED"/>
    <property type="match status" value="1"/>
</dbReference>
<accession>A0A5J9W5F6</accession>
<evidence type="ECO:0000313" key="2">
    <source>
        <dbReference type="EMBL" id="TVU43176.1"/>
    </source>
</evidence>
<protein>
    <recommendedName>
        <fullName evidence="4">FBD domain-containing protein</fullName>
    </recommendedName>
</protein>
<dbReference type="Gramene" id="TVU43176">
    <property type="protein sequence ID" value="TVU43176"/>
    <property type="gene ID" value="EJB05_09621"/>
</dbReference>
<dbReference type="OrthoDB" id="2095648at2759"/>
<organism evidence="2 3">
    <name type="scientific">Eragrostis curvula</name>
    <name type="common">weeping love grass</name>
    <dbReference type="NCBI Taxonomy" id="38414"/>
    <lineage>
        <taxon>Eukaryota</taxon>
        <taxon>Viridiplantae</taxon>
        <taxon>Streptophyta</taxon>
        <taxon>Embryophyta</taxon>
        <taxon>Tracheophyta</taxon>
        <taxon>Spermatophyta</taxon>
        <taxon>Magnoliopsida</taxon>
        <taxon>Liliopsida</taxon>
        <taxon>Poales</taxon>
        <taxon>Poaceae</taxon>
        <taxon>PACMAD clade</taxon>
        <taxon>Chloridoideae</taxon>
        <taxon>Eragrostideae</taxon>
        <taxon>Eragrostidinae</taxon>
        <taxon>Eragrostis</taxon>
    </lineage>
</organism>
<dbReference type="EMBL" id="RWGY01000005">
    <property type="protein sequence ID" value="TVU43176.1"/>
    <property type="molecule type" value="Genomic_DNA"/>
</dbReference>
<dbReference type="Proteomes" id="UP000324897">
    <property type="component" value="Unassembled WGS sequence"/>
</dbReference>